<gene>
    <name evidence="13" type="ORF">INT47_012612</name>
</gene>
<evidence type="ECO:0000256" key="5">
    <source>
        <dbReference type="ARBA" id="ARBA00022695"/>
    </source>
</evidence>
<evidence type="ECO:0000256" key="3">
    <source>
        <dbReference type="ARBA" id="ARBA00022516"/>
    </source>
</evidence>
<evidence type="ECO:0000313" key="14">
    <source>
        <dbReference type="Proteomes" id="UP000603453"/>
    </source>
</evidence>
<dbReference type="OrthoDB" id="17102at2759"/>
<feature type="compositionally biased region" description="Polar residues" evidence="11">
    <location>
        <begin position="23"/>
        <end position="33"/>
    </location>
</feature>
<comment type="pathway">
    <text evidence="9">Phospholipid metabolism; phosphatidylcholine biosynthesis; phosphatidylcholine from phosphocholine: step 1/2.</text>
</comment>
<dbReference type="GO" id="GO:0004105">
    <property type="term" value="F:choline-phosphate cytidylyltransferase activity"/>
    <property type="evidence" value="ECO:0007669"/>
    <property type="project" value="UniProtKB-EC"/>
</dbReference>
<dbReference type="GO" id="GO:0031210">
    <property type="term" value="F:phosphatidylcholine binding"/>
    <property type="evidence" value="ECO:0007669"/>
    <property type="project" value="TreeGrafter"/>
</dbReference>
<dbReference type="CDD" id="cd02174">
    <property type="entry name" value="CCT"/>
    <property type="match status" value="1"/>
</dbReference>
<dbReference type="PANTHER" id="PTHR10739:SF13">
    <property type="entry name" value="CHOLINE-PHOSPHATE CYTIDYLYLTRANSFERASE"/>
    <property type="match status" value="1"/>
</dbReference>
<evidence type="ECO:0000256" key="11">
    <source>
        <dbReference type="SAM" id="MobiDB-lite"/>
    </source>
</evidence>
<comment type="similarity">
    <text evidence="2">Belongs to the cytidylyltransferase family.</text>
</comment>
<feature type="region of interest" description="Disordered" evidence="11">
    <location>
        <begin position="1"/>
        <end position="48"/>
    </location>
</feature>
<dbReference type="Gene3D" id="3.40.50.620">
    <property type="entry name" value="HUPs"/>
    <property type="match status" value="1"/>
</dbReference>
<dbReference type="AlphaFoldDB" id="A0A8H7R783"/>
<proteinExistence type="inferred from homology"/>
<organism evidence="13 14">
    <name type="scientific">Mucor saturninus</name>
    <dbReference type="NCBI Taxonomy" id="64648"/>
    <lineage>
        <taxon>Eukaryota</taxon>
        <taxon>Fungi</taxon>
        <taxon>Fungi incertae sedis</taxon>
        <taxon>Mucoromycota</taxon>
        <taxon>Mucoromycotina</taxon>
        <taxon>Mucoromycetes</taxon>
        <taxon>Mucorales</taxon>
        <taxon>Mucorineae</taxon>
        <taxon>Mucoraceae</taxon>
        <taxon>Mucor</taxon>
    </lineage>
</organism>
<evidence type="ECO:0000256" key="6">
    <source>
        <dbReference type="ARBA" id="ARBA00023098"/>
    </source>
</evidence>
<evidence type="ECO:0000256" key="1">
    <source>
        <dbReference type="ARBA" id="ARBA00005189"/>
    </source>
</evidence>
<keyword evidence="5" id="KW-0548">Nucleotidyltransferase</keyword>
<feature type="compositionally biased region" description="Low complexity" evidence="11">
    <location>
        <begin position="309"/>
        <end position="321"/>
    </location>
</feature>
<evidence type="ECO:0000259" key="12">
    <source>
        <dbReference type="Pfam" id="PF01467"/>
    </source>
</evidence>
<dbReference type="EMBL" id="JAEPRD010000043">
    <property type="protein sequence ID" value="KAG2204553.1"/>
    <property type="molecule type" value="Genomic_DNA"/>
</dbReference>
<dbReference type="GO" id="GO:0005635">
    <property type="term" value="C:nuclear envelope"/>
    <property type="evidence" value="ECO:0007669"/>
    <property type="project" value="TreeGrafter"/>
</dbReference>
<accession>A0A8H7R783</accession>
<feature type="region of interest" description="Disordered" evidence="11">
    <location>
        <begin position="308"/>
        <end position="348"/>
    </location>
</feature>
<dbReference type="NCBIfam" id="TIGR00125">
    <property type="entry name" value="cyt_tran_rel"/>
    <property type="match status" value="1"/>
</dbReference>
<evidence type="ECO:0000256" key="8">
    <source>
        <dbReference type="ARBA" id="ARBA00023264"/>
    </source>
</evidence>
<dbReference type="Proteomes" id="UP000603453">
    <property type="component" value="Unassembled WGS sequence"/>
</dbReference>
<evidence type="ECO:0000256" key="9">
    <source>
        <dbReference type="ARBA" id="ARBA00025706"/>
    </source>
</evidence>
<dbReference type="InterPro" id="IPR045049">
    <property type="entry name" value="Pcy1-like"/>
</dbReference>
<keyword evidence="8" id="KW-1208">Phospholipid metabolism</keyword>
<protein>
    <recommendedName>
        <fullName evidence="10">choline-phosphate cytidylyltransferase</fullName>
        <ecNumber evidence="10">2.7.7.15</ecNumber>
    </recommendedName>
</protein>
<feature type="compositionally biased region" description="Acidic residues" evidence="11">
    <location>
        <begin position="324"/>
        <end position="341"/>
    </location>
</feature>
<evidence type="ECO:0000256" key="4">
    <source>
        <dbReference type="ARBA" id="ARBA00022679"/>
    </source>
</evidence>
<comment type="pathway">
    <text evidence="1">Lipid metabolism.</text>
</comment>
<keyword evidence="3" id="KW-0444">Lipid biosynthesis</keyword>
<keyword evidence="4" id="KW-0808">Transferase</keyword>
<sequence>MSTAASRKLSKRKRTVEPVSTFVEVTNGQTTSRDASDEDNTETNLPDLKKKRRTDFVIEDQVQVELPPGIEERYGFKINKPPVGRPIRIYCDGIYDLFHFGHAKALEQAKKAFPNVYLLVGVCSDIETHKRKGKTVMTDQDRYEAVRHCKWVDEVVQNAPWFVDQEFLDSHKIDYVAHDAEPYQSKESGDVYAFVKDQGRFFPTERTDGISTSDLITRIVRDYDAYLRRNLERGVTAKELNISFIKERKIKTKKSIQDLKKTIRTAINDSMLLWEDKSHDFIRGFSGVFGAEDVVDKIWKYRNRNRLTSDSVESSRASSRIQSEDEDNDDDDDDDEDDENQYDSCVEP</sequence>
<evidence type="ECO:0000256" key="10">
    <source>
        <dbReference type="ARBA" id="ARBA00026101"/>
    </source>
</evidence>
<dbReference type="InterPro" id="IPR014729">
    <property type="entry name" value="Rossmann-like_a/b/a_fold"/>
</dbReference>
<dbReference type="PANTHER" id="PTHR10739">
    <property type="entry name" value="CYTIDYLYLTRANSFERASE"/>
    <property type="match status" value="1"/>
</dbReference>
<keyword evidence="14" id="KW-1185">Reference proteome</keyword>
<keyword evidence="6" id="KW-0443">Lipid metabolism</keyword>
<dbReference type="FunFam" id="3.40.50.620:FF:000016">
    <property type="entry name" value="Putative choline-phosphate cytidylyltransferase B"/>
    <property type="match status" value="1"/>
</dbReference>
<dbReference type="SUPFAM" id="SSF52374">
    <property type="entry name" value="Nucleotidylyl transferase"/>
    <property type="match status" value="1"/>
</dbReference>
<dbReference type="EC" id="2.7.7.15" evidence="10"/>
<name>A0A8H7R783_9FUNG</name>
<keyword evidence="7" id="KW-0594">Phospholipid biosynthesis</keyword>
<evidence type="ECO:0000256" key="2">
    <source>
        <dbReference type="ARBA" id="ARBA00010101"/>
    </source>
</evidence>
<evidence type="ECO:0000313" key="13">
    <source>
        <dbReference type="EMBL" id="KAG2204553.1"/>
    </source>
</evidence>
<feature type="domain" description="Cytidyltransferase-like" evidence="12">
    <location>
        <begin position="90"/>
        <end position="218"/>
    </location>
</feature>
<comment type="caution">
    <text evidence="13">The sequence shown here is derived from an EMBL/GenBank/DDBJ whole genome shotgun (WGS) entry which is preliminary data.</text>
</comment>
<reference evidence="13" key="1">
    <citation type="submission" date="2020-12" db="EMBL/GenBank/DDBJ databases">
        <title>Metabolic potential, ecology and presence of endohyphal bacteria is reflected in genomic diversity of Mucoromycotina.</title>
        <authorList>
            <person name="Muszewska A."/>
            <person name="Okrasinska A."/>
            <person name="Steczkiewicz K."/>
            <person name="Drgas O."/>
            <person name="Orlowska M."/>
            <person name="Perlinska-Lenart U."/>
            <person name="Aleksandrzak-Piekarczyk T."/>
            <person name="Szatraj K."/>
            <person name="Zielenkiewicz U."/>
            <person name="Pilsyk S."/>
            <person name="Malc E."/>
            <person name="Mieczkowski P."/>
            <person name="Kruszewska J.S."/>
            <person name="Biernat P."/>
            <person name="Pawlowska J."/>
        </authorList>
    </citation>
    <scope>NUCLEOTIDE SEQUENCE</scope>
    <source>
        <strain evidence="13">WA0000017839</strain>
    </source>
</reference>
<dbReference type="Pfam" id="PF01467">
    <property type="entry name" value="CTP_transf_like"/>
    <property type="match status" value="1"/>
</dbReference>
<dbReference type="InterPro" id="IPR041723">
    <property type="entry name" value="CCT"/>
</dbReference>
<dbReference type="InterPro" id="IPR004821">
    <property type="entry name" value="Cyt_trans-like"/>
</dbReference>
<evidence type="ECO:0000256" key="7">
    <source>
        <dbReference type="ARBA" id="ARBA00023209"/>
    </source>
</evidence>